<protein>
    <submittedName>
        <fullName evidence="5">Metalloprotease subunit TldE</fullName>
    </submittedName>
</protein>
<dbReference type="Proteomes" id="UP001158598">
    <property type="component" value="Chromosome"/>
</dbReference>
<feature type="domain" description="Metalloprotease TldD/E C-terminal" evidence="3">
    <location>
        <begin position="235"/>
        <end position="443"/>
    </location>
</feature>
<dbReference type="InterPro" id="IPR036059">
    <property type="entry name" value="TldD/PmbA_sf"/>
</dbReference>
<evidence type="ECO:0000313" key="6">
    <source>
        <dbReference type="Proteomes" id="UP001158598"/>
    </source>
</evidence>
<dbReference type="GO" id="GO:0006508">
    <property type="term" value="P:proteolysis"/>
    <property type="evidence" value="ECO:0007669"/>
    <property type="project" value="InterPro"/>
</dbReference>
<comment type="similarity">
    <text evidence="1">Belongs to the peptidase U62 family.</text>
</comment>
<evidence type="ECO:0000256" key="1">
    <source>
        <dbReference type="ARBA" id="ARBA00005836"/>
    </source>
</evidence>
<dbReference type="InterPro" id="IPR045569">
    <property type="entry name" value="Metalloprtase-TldD/E_C"/>
</dbReference>
<feature type="domain" description="Metalloprotease TldD/E central" evidence="4">
    <location>
        <begin position="121"/>
        <end position="228"/>
    </location>
</feature>
<dbReference type="GO" id="GO:0005829">
    <property type="term" value="C:cytosol"/>
    <property type="evidence" value="ECO:0007669"/>
    <property type="project" value="TreeGrafter"/>
</dbReference>
<keyword evidence="5" id="KW-0645">Protease</keyword>
<dbReference type="InterPro" id="IPR035068">
    <property type="entry name" value="TldD/PmbA_N"/>
</dbReference>
<evidence type="ECO:0000259" key="4">
    <source>
        <dbReference type="Pfam" id="PF19290"/>
    </source>
</evidence>
<dbReference type="Gene3D" id="3.30.2290.10">
    <property type="entry name" value="PmbA/TldD superfamily"/>
    <property type="match status" value="1"/>
</dbReference>
<gene>
    <name evidence="5" type="primary">tldE</name>
    <name evidence="5" type="ORF">MCNOR_0987</name>
</gene>
<dbReference type="Pfam" id="PF19289">
    <property type="entry name" value="PmbA_TldD_3rd"/>
    <property type="match status" value="1"/>
</dbReference>
<accession>A0AA35UPI4</accession>
<dbReference type="InterPro" id="IPR047657">
    <property type="entry name" value="PmbA"/>
</dbReference>
<organism evidence="5 6">
    <name type="scientific">Methylococcus capsulatus</name>
    <dbReference type="NCBI Taxonomy" id="414"/>
    <lineage>
        <taxon>Bacteria</taxon>
        <taxon>Pseudomonadati</taxon>
        <taxon>Pseudomonadota</taxon>
        <taxon>Gammaproteobacteria</taxon>
        <taxon>Methylococcales</taxon>
        <taxon>Methylococcaceae</taxon>
        <taxon>Methylococcus</taxon>
    </lineage>
</organism>
<dbReference type="PANTHER" id="PTHR43421:SF1">
    <property type="entry name" value="METALLOPROTEASE PMBA"/>
    <property type="match status" value="1"/>
</dbReference>
<dbReference type="SUPFAM" id="SSF111283">
    <property type="entry name" value="Putative modulator of DNA gyrase, PmbA/TldD"/>
    <property type="match status" value="1"/>
</dbReference>
<dbReference type="GO" id="GO:0008237">
    <property type="term" value="F:metallopeptidase activity"/>
    <property type="evidence" value="ECO:0007669"/>
    <property type="project" value="UniProtKB-KW"/>
</dbReference>
<dbReference type="RefSeq" id="WP_282213591.1">
    <property type="nucleotide sequence ID" value="NZ_OX458332.1"/>
</dbReference>
<dbReference type="NCBIfam" id="NF008268">
    <property type="entry name" value="PRK11040.1"/>
    <property type="match status" value="1"/>
</dbReference>
<keyword evidence="5" id="KW-0378">Hydrolase</keyword>
<dbReference type="AlphaFoldDB" id="A0AA35UPI4"/>
<feature type="domain" description="Metalloprotease TldD/E N-terminal" evidence="2">
    <location>
        <begin position="30"/>
        <end position="94"/>
    </location>
</feature>
<name>A0AA35UPI4_METCP</name>
<dbReference type="Pfam" id="PF19290">
    <property type="entry name" value="PmbA_TldD_2nd"/>
    <property type="match status" value="1"/>
</dbReference>
<sequence>MSDTRTELERLESLTRLCLDEAARQGASAAEVACSADQGLSLTVRLGAVETIEHHRSQGVGITVYYGQRKGSASTTDLSERALTDTVGAACRIARYGAEDPCAGLPEAELLAKDIPDLDLYHPWTLDAEQGIELALACENAARSHSDAITNSEGASLNAFEGVRVLGNSLGFLHGYASSRHSLSCSVIGERDGNMQRDDWWTVARDPAELESVEAVGRKAAERTVRRLGARGLSTRQCPVLFAADVASSLIGHLIAAIRGGNLYRKSSFLLDALGQRIFPEFVHIHERPHLRRGLGSAPYDAEGVATRDRDLVRDGVLESYVLSTYSARKLGLQTTGNAGGVHNLIVAPGQEDCDTLIRRMGTGLIVTELLGQGVNIVTGDYSRGAAGYWVENGEIRFPVEEITIAGNLRDMFGHVVAIGNDVDLRGNIRTGSILIESMTVAGD</sequence>
<dbReference type="EMBL" id="OX458332">
    <property type="protein sequence ID" value="CAI8769189.1"/>
    <property type="molecule type" value="Genomic_DNA"/>
</dbReference>
<proteinExistence type="inferred from homology"/>
<evidence type="ECO:0000259" key="2">
    <source>
        <dbReference type="Pfam" id="PF01523"/>
    </source>
</evidence>
<evidence type="ECO:0000259" key="3">
    <source>
        <dbReference type="Pfam" id="PF19289"/>
    </source>
</evidence>
<evidence type="ECO:0000313" key="5">
    <source>
        <dbReference type="EMBL" id="CAI8769189.1"/>
    </source>
</evidence>
<reference evidence="5" key="1">
    <citation type="submission" date="2023-03" db="EMBL/GenBank/DDBJ databases">
        <authorList>
            <person name="Pearce D."/>
        </authorList>
    </citation>
    <scope>NUCLEOTIDE SEQUENCE</scope>
    <source>
        <strain evidence="5">Mc</strain>
    </source>
</reference>
<keyword evidence="5" id="KW-0482">Metalloprotease</keyword>
<dbReference type="Pfam" id="PF01523">
    <property type="entry name" value="PmbA_TldD_1st"/>
    <property type="match status" value="1"/>
</dbReference>
<dbReference type="PANTHER" id="PTHR43421">
    <property type="entry name" value="METALLOPROTEASE PMBA"/>
    <property type="match status" value="1"/>
</dbReference>
<dbReference type="InterPro" id="IPR002510">
    <property type="entry name" value="Metalloprtase-TldD/E_N"/>
</dbReference>
<dbReference type="InterPro" id="IPR045570">
    <property type="entry name" value="Metalloprtase-TldD/E_cen_dom"/>
</dbReference>